<keyword evidence="8 15" id="KW-0547">Nucleotide-binding</keyword>
<evidence type="ECO:0000256" key="10">
    <source>
        <dbReference type="ARBA" id="ARBA00022840"/>
    </source>
</evidence>
<feature type="region of interest" description="Disordered" evidence="16">
    <location>
        <begin position="1"/>
        <end position="22"/>
    </location>
</feature>
<gene>
    <name evidence="15 17" type="primary">kdkA</name>
    <name evidence="17" type="ORF">LMG3441_06088</name>
</gene>
<evidence type="ECO:0000256" key="4">
    <source>
        <dbReference type="ARBA" id="ARBA00011988"/>
    </source>
</evidence>
<dbReference type="Proteomes" id="UP000494269">
    <property type="component" value="Unassembled WGS sequence"/>
</dbReference>
<keyword evidence="10 15" id="KW-0067">ATP-binding</keyword>
<comment type="catalytic activity">
    <reaction evidence="14 15">
        <text>an alpha-Kdo-(2-&gt;6)-lipid IVA + ATP = a 4-O-phospho-alpha-Kdo-(2-&gt;6)-lipid IVA + ADP + H(+)</text>
        <dbReference type="Rhea" id="RHEA:74271"/>
        <dbReference type="ChEBI" id="CHEBI:15378"/>
        <dbReference type="ChEBI" id="CHEBI:30616"/>
        <dbReference type="ChEBI" id="CHEBI:176428"/>
        <dbReference type="ChEBI" id="CHEBI:193140"/>
        <dbReference type="ChEBI" id="CHEBI:456216"/>
        <dbReference type="EC" id="2.7.1.166"/>
    </reaction>
</comment>
<evidence type="ECO:0000256" key="5">
    <source>
        <dbReference type="ARBA" id="ARBA00022475"/>
    </source>
</evidence>
<dbReference type="AlphaFoldDB" id="A0A6S7AVB1"/>
<evidence type="ECO:0000256" key="1">
    <source>
        <dbReference type="ARBA" id="ARBA00004515"/>
    </source>
</evidence>
<evidence type="ECO:0000256" key="6">
    <source>
        <dbReference type="ARBA" id="ARBA00022519"/>
    </source>
</evidence>
<evidence type="ECO:0000313" key="18">
    <source>
        <dbReference type="Proteomes" id="UP000494269"/>
    </source>
</evidence>
<evidence type="ECO:0000313" key="17">
    <source>
        <dbReference type="EMBL" id="CAB3744095.1"/>
    </source>
</evidence>
<keyword evidence="12 15" id="KW-0472">Membrane</keyword>
<dbReference type="EMBL" id="CADIJQ010000019">
    <property type="protein sequence ID" value="CAB3744095.1"/>
    <property type="molecule type" value="Genomic_DNA"/>
</dbReference>
<dbReference type="HAMAP" id="MF_00521">
    <property type="entry name" value="KDO_kinase"/>
    <property type="match status" value="1"/>
</dbReference>
<evidence type="ECO:0000256" key="15">
    <source>
        <dbReference type="HAMAP-Rule" id="MF_00521"/>
    </source>
</evidence>
<feature type="active site" evidence="15">
    <location>
        <position position="176"/>
    </location>
</feature>
<keyword evidence="6 15" id="KW-0997">Cell inner membrane</keyword>
<dbReference type="Pfam" id="PF06293">
    <property type="entry name" value="Kdo"/>
    <property type="match status" value="1"/>
</dbReference>
<dbReference type="GO" id="GO:0016773">
    <property type="term" value="F:phosphotransferase activity, alcohol group as acceptor"/>
    <property type="evidence" value="ECO:0007669"/>
    <property type="project" value="UniProtKB-UniRule"/>
</dbReference>
<keyword evidence="7 15" id="KW-0808">Transferase</keyword>
<evidence type="ECO:0000256" key="16">
    <source>
        <dbReference type="SAM" id="MobiDB-lite"/>
    </source>
</evidence>
<keyword evidence="9 15" id="KW-0418">Kinase</keyword>
<organism evidence="17 18">
    <name type="scientific">Achromobacter kerstersii</name>
    <dbReference type="NCBI Taxonomy" id="1353890"/>
    <lineage>
        <taxon>Bacteria</taxon>
        <taxon>Pseudomonadati</taxon>
        <taxon>Pseudomonadota</taxon>
        <taxon>Betaproteobacteria</taxon>
        <taxon>Burkholderiales</taxon>
        <taxon>Alcaligenaceae</taxon>
        <taxon>Achromobacter</taxon>
    </lineage>
</organism>
<sequence>MKAEGKATDPRSGAQRQSWPGPLAGAMLSDAQRLAQAGPEIFNPAHYGDRARPVDAGGRQAAWFVQGPGWQGVLRRYRRGGMIARISRDAYLWNGEDRTRSFREYRLLAAMRAQGLAVPAPLAAAYWRQGPIYRAAIVVERIPGVRPLAHALAEPIWGAVADAIVRMHRAGVWHADLNAFNILIGSDDRVWLIDFDRGTQGSLSERQRQGNLDRLRRSLVKVAGEEGDRFWMKMRDSYWTAWGVGVQP</sequence>
<keyword evidence="11 15" id="KW-0448">Lipopolysaccharide biosynthesis</keyword>
<dbReference type="UniPathway" id="UPA00958"/>
<dbReference type="GO" id="GO:0005886">
    <property type="term" value="C:plasma membrane"/>
    <property type="evidence" value="ECO:0007669"/>
    <property type="project" value="UniProtKB-SubCell"/>
</dbReference>
<dbReference type="SUPFAM" id="SSF56112">
    <property type="entry name" value="Protein kinase-like (PK-like)"/>
    <property type="match status" value="1"/>
</dbReference>
<accession>A0A6S7AVB1</accession>
<evidence type="ECO:0000256" key="14">
    <source>
        <dbReference type="ARBA" id="ARBA00034417"/>
    </source>
</evidence>
<dbReference type="Gene3D" id="1.10.510.10">
    <property type="entry name" value="Transferase(Phosphotransferase) domain 1"/>
    <property type="match status" value="1"/>
</dbReference>
<dbReference type="InterPro" id="IPR011009">
    <property type="entry name" value="Kinase-like_dom_sf"/>
</dbReference>
<dbReference type="GO" id="GO:0005524">
    <property type="term" value="F:ATP binding"/>
    <property type="evidence" value="ECO:0007669"/>
    <property type="project" value="UniProtKB-UniRule"/>
</dbReference>
<dbReference type="GO" id="GO:0009244">
    <property type="term" value="P:lipopolysaccharide core region biosynthetic process"/>
    <property type="evidence" value="ECO:0007669"/>
    <property type="project" value="UniProtKB-UniRule"/>
</dbReference>
<keyword evidence="5 15" id="KW-1003">Cell membrane</keyword>
<evidence type="ECO:0000256" key="7">
    <source>
        <dbReference type="ARBA" id="ARBA00022679"/>
    </source>
</evidence>
<keyword evidence="18" id="KW-1185">Reference proteome</keyword>
<dbReference type="InterPro" id="IPR022826">
    <property type="entry name" value="KDO_kinase"/>
</dbReference>
<evidence type="ECO:0000256" key="13">
    <source>
        <dbReference type="ARBA" id="ARBA00029511"/>
    </source>
</evidence>
<proteinExistence type="inferred from homology"/>
<evidence type="ECO:0000256" key="12">
    <source>
        <dbReference type="ARBA" id="ARBA00023136"/>
    </source>
</evidence>
<evidence type="ECO:0000256" key="9">
    <source>
        <dbReference type="ARBA" id="ARBA00022777"/>
    </source>
</evidence>
<dbReference type="GO" id="GO:0016301">
    <property type="term" value="F:kinase activity"/>
    <property type="evidence" value="ECO:0007669"/>
    <property type="project" value="UniProtKB-KW"/>
</dbReference>
<evidence type="ECO:0000256" key="3">
    <source>
        <dbReference type="ARBA" id="ARBA00010327"/>
    </source>
</evidence>
<evidence type="ECO:0000256" key="8">
    <source>
        <dbReference type="ARBA" id="ARBA00022741"/>
    </source>
</evidence>
<comment type="similarity">
    <text evidence="3 15">Belongs to the protein kinase superfamily. KdkA/RfaP family.</text>
</comment>
<comment type="pathway">
    <text evidence="2 15">Bacterial outer membrane biogenesis; LPS core biosynthesis.</text>
</comment>
<evidence type="ECO:0000256" key="2">
    <source>
        <dbReference type="ARBA" id="ARBA00004713"/>
    </source>
</evidence>
<protein>
    <recommendedName>
        <fullName evidence="13 15">3-deoxy-D-manno-octulosonic acid kinase</fullName>
        <shortName evidence="15">Kdo kinase</shortName>
        <ecNumber evidence="4 15">2.7.1.166</ecNumber>
    </recommendedName>
</protein>
<dbReference type="EC" id="2.7.1.166" evidence="4 15"/>
<evidence type="ECO:0000256" key="11">
    <source>
        <dbReference type="ARBA" id="ARBA00022985"/>
    </source>
</evidence>
<reference evidence="17 18" key="1">
    <citation type="submission" date="2020-04" db="EMBL/GenBank/DDBJ databases">
        <authorList>
            <person name="De Canck E."/>
        </authorList>
    </citation>
    <scope>NUCLEOTIDE SEQUENCE [LARGE SCALE GENOMIC DNA]</scope>
    <source>
        <strain evidence="17 18">LMG 3441</strain>
    </source>
</reference>
<dbReference type="NCBIfam" id="NF002475">
    <property type="entry name" value="PRK01723.1"/>
    <property type="match status" value="1"/>
</dbReference>
<comment type="subcellular location">
    <subcellularLocation>
        <location evidence="1 15">Cell inner membrane</location>
        <topology evidence="1 15">Peripheral membrane protein</topology>
        <orientation evidence="1 15">Cytoplasmic side</orientation>
    </subcellularLocation>
</comment>
<comment type="function">
    <text evidence="15">Catalyzes the ATP-dependent phosphorylation of the 3-deoxy-D-manno-octulosonic acid (Kdo) residue in Kdo-lipid IV(A) at the 4-OH position.</text>
</comment>
<name>A0A6S7AVB1_9BURK</name>